<evidence type="ECO:0000256" key="4">
    <source>
        <dbReference type="ARBA" id="ARBA00045534"/>
    </source>
</evidence>
<gene>
    <name evidence="7" type="ORF">SAY87_011744</name>
</gene>
<feature type="region of interest" description="Disordered" evidence="5">
    <location>
        <begin position="333"/>
        <end position="360"/>
    </location>
</feature>
<dbReference type="Pfam" id="PF13178">
    <property type="entry name" value="DUF4005"/>
    <property type="match status" value="1"/>
</dbReference>
<proteinExistence type="inferred from homology"/>
<feature type="domain" description="DUF4005" evidence="6">
    <location>
        <begin position="314"/>
        <end position="375"/>
    </location>
</feature>
<dbReference type="PANTHER" id="PTHR32295">
    <property type="entry name" value="IQ-DOMAIN 5-RELATED"/>
    <property type="match status" value="1"/>
</dbReference>
<protein>
    <recommendedName>
        <fullName evidence="6">DUF4005 domain-containing protein</fullName>
    </recommendedName>
</protein>
<dbReference type="InterPro" id="IPR027417">
    <property type="entry name" value="P-loop_NTPase"/>
</dbReference>
<dbReference type="EMBL" id="JAXIOK010000021">
    <property type="protein sequence ID" value="KAK4745432.1"/>
    <property type="molecule type" value="Genomic_DNA"/>
</dbReference>
<dbReference type="GO" id="GO:0005516">
    <property type="term" value="F:calmodulin binding"/>
    <property type="evidence" value="ECO:0007669"/>
    <property type="project" value="UniProtKB-KW"/>
</dbReference>
<dbReference type="InterPro" id="IPR025064">
    <property type="entry name" value="DUF4005"/>
</dbReference>
<accession>A0AAN7JIY8</accession>
<dbReference type="AlphaFoldDB" id="A0AAN7JIY8"/>
<dbReference type="SUPFAM" id="SSF52540">
    <property type="entry name" value="P-loop containing nucleoside triphosphate hydrolases"/>
    <property type="match status" value="1"/>
</dbReference>
<organism evidence="7 8">
    <name type="scientific">Trapa incisa</name>
    <dbReference type="NCBI Taxonomy" id="236973"/>
    <lineage>
        <taxon>Eukaryota</taxon>
        <taxon>Viridiplantae</taxon>
        <taxon>Streptophyta</taxon>
        <taxon>Embryophyta</taxon>
        <taxon>Tracheophyta</taxon>
        <taxon>Spermatophyta</taxon>
        <taxon>Magnoliopsida</taxon>
        <taxon>eudicotyledons</taxon>
        <taxon>Gunneridae</taxon>
        <taxon>Pentapetalae</taxon>
        <taxon>rosids</taxon>
        <taxon>malvids</taxon>
        <taxon>Myrtales</taxon>
        <taxon>Lythraceae</taxon>
        <taxon>Trapa</taxon>
    </lineage>
</organism>
<reference evidence="7 8" key="1">
    <citation type="journal article" date="2023" name="Hortic Res">
        <title>Pangenome of water caltrop reveals structural variations and asymmetric subgenome divergence after allopolyploidization.</title>
        <authorList>
            <person name="Zhang X."/>
            <person name="Chen Y."/>
            <person name="Wang L."/>
            <person name="Yuan Y."/>
            <person name="Fang M."/>
            <person name="Shi L."/>
            <person name="Lu R."/>
            <person name="Comes H.P."/>
            <person name="Ma Y."/>
            <person name="Chen Y."/>
            <person name="Huang G."/>
            <person name="Zhou Y."/>
            <person name="Zheng Z."/>
            <person name="Qiu Y."/>
        </authorList>
    </citation>
    <scope>NUCLEOTIDE SEQUENCE [LARGE SCALE GENOMIC DNA]</scope>
    <source>
        <tissue evidence="7">Roots</tissue>
    </source>
</reference>
<dbReference type="InterPro" id="IPR000048">
    <property type="entry name" value="IQ_motif_EF-hand-BS"/>
</dbReference>
<evidence type="ECO:0000256" key="1">
    <source>
        <dbReference type="ARBA" id="ARBA00022860"/>
    </source>
</evidence>
<dbReference type="Proteomes" id="UP001345219">
    <property type="component" value="Chromosome 10"/>
</dbReference>
<dbReference type="PANTHER" id="PTHR32295:SF244">
    <property type="entry name" value="PROTEIN IQ-DOMAIN 14-LIKE"/>
    <property type="match status" value="1"/>
</dbReference>
<keyword evidence="8" id="KW-1185">Reference proteome</keyword>
<evidence type="ECO:0000313" key="7">
    <source>
        <dbReference type="EMBL" id="KAK4745432.1"/>
    </source>
</evidence>
<sequence>MGKSGGGSSTSSSWLSALKRAFIYSPTKKSQKRITSGGRDHLEHSGGGGDKGQGKRKWAIQRDDTSRELSACQAKTTRATAEAVGKAGSDPIEMAIATTAAAEAAVATARAALEALPLAHKRPFPCMLELRHKPATIIQTVFRGYLARKALKALRGLVCLQAFIRGHNVRRRAEMTLRCIQALVRMQAHLTDQRRTRLSLEVNSTGHVKRSIKEYLNVQPQDDQKEIKAILLEKNEEYPRAQELSLASSAFSQQIWNRDEDSDEQCMKRKLRDSPRRTSFDQRDYIKTIEIDTYGPSYSGKASSIQLPKRVPIQANTSSPRCPSYMCSTESARARLRSHSNPRQRASTPEKEMMMIPSSRKPLSFPDPEQFSHFKCPSNQEDPRSARAIRWFLDAHLGTRCRLLRFD</sequence>
<comment type="similarity">
    <text evidence="2">Belongs to the IQD family.</text>
</comment>
<comment type="function">
    <text evidence="4">May be involved in cooperative interactions with calmodulins or calmodulin-like proteins. Recruits calmodulin proteins to microtubules, thus being a potential scaffold in cellular signaling and trafficking. May associate with nucleic acids and regulate gene expression at the transcriptional or post-transcriptional level.</text>
</comment>
<evidence type="ECO:0000313" key="8">
    <source>
        <dbReference type="Proteomes" id="UP001345219"/>
    </source>
</evidence>
<evidence type="ECO:0000256" key="5">
    <source>
        <dbReference type="SAM" id="MobiDB-lite"/>
    </source>
</evidence>
<dbReference type="Pfam" id="PF00612">
    <property type="entry name" value="IQ"/>
    <property type="match status" value="2"/>
</dbReference>
<dbReference type="SMART" id="SM00015">
    <property type="entry name" value="IQ"/>
    <property type="match status" value="2"/>
</dbReference>
<comment type="subunit">
    <text evidence="3">Binds to multiple calmodulin (CaM) in the presence of Ca(2+) and CaM-like proteins.</text>
</comment>
<keyword evidence="1" id="KW-0112">Calmodulin-binding</keyword>
<dbReference type="PROSITE" id="PS50096">
    <property type="entry name" value="IQ"/>
    <property type="match status" value="2"/>
</dbReference>
<evidence type="ECO:0000259" key="6">
    <source>
        <dbReference type="Pfam" id="PF13178"/>
    </source>
</evidence>
<comment type="caution">
    <text evidence="7">The sequence shown here is derived from an EMBL/GenBank/DDBJ whole genome shotgun (WGS) entry which is preliminary data.</text>
</comment>
<dbReference type="Gene3D" id="1.20.5.190">
    <property type="match status" value="1"/>
</dbReference>
<name>A0AAN7JIY8_9MYRT</name>
<evidence type="ECO:0000256" key="2">
    <source>
        <dbReference type="ARBA" id="ARBA00024341"/>
    </source>
</evidence>
<evidence type="ECO:0000256" key="3">
    <source>
        <dbReference type="ARBA" id="ARBA00024378"/>
    </source>
</evidence>
<feature type="region of interest" description="Disordered" evidence="5">
    <location>
        <begin position="27"/>
        <end position="62"/>
    </location>
</feature>
<dbReference type="CDD" id="cd23767">
    <property type="entry name" value="IQCD"/>
    <property type="match status" value="1"/>
</dbReference>